<name>A0ABV0EK76_9ENTE</name>
<dbReference type="RefSeq" id="WP_207703723.1">
    <property type="nucleotide sequence ID" value="NZ_JAFREL020000001.1"/>
</dbReference>
<organism evidence="1 2">
    <name type="scientific">Candidatus Enterococcus ferrettii</name>
    <dbReference type="NCBI Taxonomy" id="2815324"/>
    <lineage>
        <taxon>Bacteria</taxon>
        <taxon>Bacillati</taxon>
        <taxon>Bacillota</taxon>
        <taxon>Bacilli</taxon>
        <taxon>Lactobacillales</taxon>
        <taxon>Enterococcaceae</taxon>
        <taxon>Enterococcus</taxon>
    </lineage>
</organism>
<gene>
    <name evidence="1" type="ORF">JZO67_000969</name>
</gene>
<dbReference type="InterPro" id="IPR021321">
    <property type="entry name" value="DUF2922"/>
</dbReference>
<comment type="caution">
    <text evidence="1">The sequence shown here is derived from an EMBL/GenBank/DDBJ whole genome shotgun (WGS) entry which is preliminary data.</text>
</comment>
<evidence type="ECO:0000313" key="2">
    <source>
        <dbReference type="Proteomes" id="UP000664357"/>
    </source>
</evidence>
<protein>
    <recommendedName>
        <fullName evidence="3">DUF2922 domain-containing protein</fullName>
    </recommendedName>
</protein>
<accession>A0ABV0EK76</accession>
<evidence type="ECO:0008006" key="3">
    <source>
        <dbReference type="Google" id="ProtNLM"/>
    </source>
</evidence>
<dbReference type="Proteomes" id="UP000664357">
    <property type="component" value="Unassembled WGS sequence"/>
</dbReference>
<dbReference type="EMBL" id="JAFREL020000001">
    <property type="protein sequence ID" value="MEO1769030.1"/>
    <property type="molecule type" value="Genomic_DNA"/>
</dbReference>
<dbReference type="Pfam" id="PF11148">
    <property type="entry name" value="DUF2922"/>
    <property type="match status" value="1"/>
</dbReference>
<proteinExistence type="predicted"/>
<sequence>MPETKLIARFKTEADKTHTWSYNEPDTTKTPAEVKASLEELTALNLFKKDGIRQFFSVESAEFVTTKETPLF</sequence>
<reference evidence="1 2" key="1">
    <citation type="submission" date="2024-02" db="EMBL/GenBank/DDBJ databases">
        <title>The Genome Sequence of Enterococcus sp. DIV0159.</title>
        <authorList>
            <person name="Earl A."/>
            <person name="Manson A."/>
            <person name="Gilmore M."/>
            <person name="Sanders J."/>
            <person name="Shea T."/>
            <person name="Howe W."/>
            <person name="Livny J."/>
            <person name="Cuomo C."/>
            <person name="Neafsey D."/>
            <person name="Birren B."/>
        </authorList>
    </citation>
    <scope>NUCLEOTIDE SEQUENCE [LARGE SCALE GENOMIC DNA]</scope>
    <source>
        <strain evidence="1 2">665A</strain>
    </source>
</reference>
<keyword evidence="2" id="KW-1185">Reference proteome</keyword>
<evidence type="ECO:0000313" key="1">
    <source>
        <dbReference type="EMBL" id="MEO1769030.1"/>
    </source>
</evidence>